<dbReference type="InterPro" id="IPR050194">
    <property type="entry name" value="Glycosyltransferase_grp1"/>
</dbReference>
<feature type="domain" description="Glycosyl transferase family 1" evidence="1">
    <location>
        <begin position="232"/>
        <end position="388"/>
    </location>
</feature>
<comment type="caution">
    <text evidence="3">The sequence shown here is derived from an EMBL/GenBank/DDBJ whole genome shotgun (WGS) entry which is preliminary data.</text>
</comment>
<feature type="domain" description="Glycosyltransferase subfamily 4-like N-terminal" evidence="2">
    <location>
        <begin position="36"/>
        <end position="187"/>
    </location>
</feature>
<reference evidence="4" key="1">
    <citation type="journal article" date="2019" name="Int. J. Syst. Evol. Microbiol.">
        <title>The Global Catalogue of Microorganisms (GCM) 10K type strain sequencing project: providing services to taxonomists for standard genome sequencing and annotation.</title>
        <authorList>
            <consortium name="The Broad Institute Genomics Platform"/>
            <consortium name="The Broad Institute Genome Sequencing Center for Infectious Disease"/>
            <person name="Wu L."/>
            <person name="Ma J."/>
        </authorList>
    </citation>
    <scope>NUCLEOTIDE SEQUENCE [LARGE SCALE GENOMIC DNA]</scope>
    <source>
        <strain evidence="4">CGMCC 1.12121</strain>
    </source>
</reference>
<dbReference type="Pfam" id="PF00534">
    <property type="entry name" value="Glycos_transf_1"/>
    <property type="match status" value="1"/>
</dbReference>
<evidence type="ECO:0000313" key="3">
    <source>
        <dbReference type="EMBL" id="MFC4539792.1"/>
    </source>
</evidence>
<dbReference type="Gene3D" id="3.40.50.2000">
    <property type="entry name" value="Glycogen Phosphorylase B"/>
    <property type="match status" value="2"/>
</dbReference>
<name>A0ABV9D595_9GAMM</name>
<dbReference type="CDD" id="cd03794">
    <property type="entry name" value="GT4_WbuB-like"/>
    <property type="match status" value="1"/>
</dbReference>
<keyword evidence="4" id="KW-1185">Reference proteome</keyword>
<evidence type="ECO:0000259" key="2">
    <source>
        <dbReference type="Pfam" id="PF13579"/>
    </source>
</evidence>
<dbReference type="SUPFAM" id="SSF53756">
    <property type="entry name" value="UDP-Glycosyltransferase/glycogen phosphorylase"/>
    <property type="match status" value="1"/>
</dbReference>
<sequence>MNVLLLTFYFPPDLGAGAFRSRALVDALLERLSPEDEVEVITTAPNRYAQYDSTAPDVETSDHGRLTVRRIDLPSHQSGILDQSRAFLAYAWQVARLTRGQHYDLVIATSSRLMTGVLGRYVAGRVSARLYLDIRDIFVENLPFLLPKGTQRLGIGFFSTLERWAVRYASKVNLVSPGFGEYFERRYPGKRFTWHTNGVDPLFADSALQGAEAERREVSAADVASASSPATSRLRVLYAGNIGQCQGIDRILPALAKRLENRVDFLLIGDGGRRETLQAALQAQGVSNVEIRPPVARDQLIEHYRQADVLFLHLNDMFCFSRVIPSKLFEYAAMGKPIWAGVRAFPAQFCQQNIANTAVFEPCDAASALEAFETLVLGSQPRQAFIERFHRDKIMGEMADDVLALMCWR</sequence>
<proteinExistence type="predicted"/>
<organism evidence="3 4">
    <name type="scientific">Chromohalobacter sarecensis</name>
    <dbReference type="NCBI Taxonomy" id="245294"/>
    <lineage>
        <taxon>Bacteria</taxon>
        <taxon>Pseudomonadati</taxon>
        <taxon>Pseudomonadota</taxon>
        <taxon>Gammaproteobacteria</taxon>
        <taxon>Oceanospirillales</taxon>
        <taxon>Halomonadaceae</taxon>
        <taxon>Chromohalobacter</taxon>
    </lineage>
</organism>
<dbReference type="InterPro" id="IPR001296">
    <property type="entry name" value="Glyco_trans_1"/>
</dbReference>
<evidence type="ECO:0000259" key="1">
    <source>
        <dbReference type="Pfam" id="PF00534"/>
    </source>
</evidence>
<accession>A0ABV9D595</accession>
<dbReference type="Pfam" id="PF13579">
    <property type="entry name" value="Glyco_trans_4_4"/>
    <property type="match status" value="1"/>
</dbReference>
<dbReference type="PANTHER" id="PTHR45947">
    <property type="entry name" value="SULFOQUINOVOSYL TRANSFERASE SQD2"/>
    <property type="match status" value="1"/>
</dbReference>
<dbReference type="RefSeq" id="WP_246969766.1">
    <property type="nucleotide sequence ID" value="NZ_JAKGAN010000002.1"/>
</dbReference>
<dbReference type="PANTHER" id="PTHR45947:SF3">
    <property type="entry name" value="SULFOQUINOVOSYL TRANSFERASE SQD2"/>
    <property type="match status" value="1"/>
</dbReference>
<evidence type="ECO:0000313" key="4">
    <source>
        <dbReference type="Proteomes" id="UP001596030"/>
    </source>
</evidence>
<protein>
    <submittedName>
        <fullName evidence="3">Glycosyltransferase family 4 protein</fullName>
    </submittedName>
</protein>
<gene>
    <name evidence="3" type="ORF">ACFO0U_13520</name>
</gene>
<dbReference type="EMBL" id="JBHSEU010000021">
    <property type="protein sequence ID" value="MFC4539792.1"/>
    <property type="molecule type" value="Genomic_DNA"/>
</dbReference>
<dbReference type="Proteomes" id="UP001596030">
    <property type="component" value="Unassembled WGS sequence"/>
</dbReference>
<dbReference type="InterPro" id="IPR028098">
    <property type="entry name" value="Glyco_trans_4-like_N"/>
</dbReference>